<protein>
    <recommendedName>
        <fullName evidence="2">Regulatory protein zeste</fullName>
    </recommendedName>
</protein>
<dbReference type="AlphaFoldDB" id="A0A9N9R598"/>
<accession>A0A9N9R598</accession>
<evidence type="ECO:0000256" key="2">
    <source>
        <dbReference type="ARBA" id="ARBA00016807"/>
    </source>
</evidence>
<reference evidence="7" key="1">
    <citation type="submission" date="2021-12" db="EMBL/GenBank/DDBJ databases">
        <authorList>
            <person name="King R."/>
        </authorList>
    </citation>
    <scope>NUCLEOTIDE SEQUENCE</scope>
</reference>
<dbReference type="OrthoDB" id="3066195at2759"/>
<dbReference type="Proteomes" id="UP001153714">
    <property type="component" value="Chromosome 20"/>
</dbReference>
<keyword evidence="8" id="KW-1185">Reference proteome</keyword>
<dbReference type="EMBL" id="OU893351">
    <property type="protein sequence ID" value="CAG9789623.1"/>
    <property type="molecule type" value="Genomic_DNA"/>
</dbReference>
<evidence type="ECO:0000313" key="8">
    <source>
        <dbReference type="Proteomes" id="UP001153714"/>
    </source>
</evidence>
<sequence>MYLLKLVEKYPIIENKITDGATTKDKQLAWQNLAAEYNSQTNLCPRTSENLMSRYKNQKIEVKKMHSNEKMAIKGGGLPPQPPHNSDPVYDKIKTLIGPSLEGLNIIYDGDAKFMQEQNASTSIDTPLKPIELTLNIEKSLPQLGDLSLLTGLVEDTLDDLPLDQWHNVWYQHDGAPPHIVRPVLERLTEMFGDQWIGRRTSRMASTIA</sequence>
<proteinExistence type="predicted"/>
<gene>
    <name evidence="7" type="ORF">DIATSA_LOCUS7342</name>
</gene>
<evidence type="ECO:0000256" key="3">
    <source>
        <dbReference type="ARBA" id="ARBA00023015"/>
    </source>
</evidence>
<organism evidence="7 8">
    <name type="scientific">Diatraea saccharalis</name>
    <name type="common">sugarcane borer</name>
    <dbReference type="NCBI Taxonomy" id="40085"/>
    <lineage>
        <taxon>Eukaryota</taxon>
        <taxon>Metazoa</taxon>
        <taxon>Ecdysozoa</taxon>
        <taxon>Arthropoda</taxon>
        <taxon>Hexapoda</taxon>
        <taxon>Insecta</taxon>
        <taxon>Pterygota</taxon>
        <taxon>Neoptera</taxon>
        <taxon>Endopterygota</taxon>
        <taxon>Lepidoptera</taxon>
        <taxon>Glossata</taxon>
        <taxon>Ditrysia</taxon>
        <taxon>Pyraloidea</taxon>
        <taxon>Crambidae</taxon>
        <taxon>Crambinae</taxon>
        <taxon>Diatraea</taxon>
    </lineage>
</organism>
<keyword evidence="4" id="KW-0804">Transcription</keyword>
<evidence type="ECO:0000259" key="6">
    <source>
        <dbReference type="Pfam" id="PF13873"/>
    </source>
</evidence>
<dbReference type="Pfam" id="PF13873">
    <property type="entry name" value="Myb_DNA-bind_5"/>
    <property type="match status" value="1"/>
</dbReference>
<reference evidence="7" key="2">
    <citation type="submission" date="2022-10" db="EMBL/GenBank/DDBJ databases">
        <authorList>
            <consortium name="ENA_rothamsted_submissions"/>
            <consortium name="culmorum"/>
            <person name="King R."/>
        </authorList>
    </citation>
    <scope>NUCLEOTIDE SEQUENCE</scope>
</reference>
<comment type="function">
    <text evidence="5">Involved in transvection phenomena (= synapsis-dependent gene expression), where the synaptic pairing of chromosomes carrying genes with which zeste interacts influences the expression of these genes. Zeste binds to DNA and stimulates transcription from a nearby promoter.</text>
</comment>
<evidence type="ECO:0000313" key="7">
    <source>
        <dbReference type="EMBL" id="CAG9789623.1"/>
    </source>
</evidence>
<evidence type="ECO:0000256" key="5">
    <source>
        <dbReference type="ARBA" id="ARBA00025466"/>
    </source>
</evidence>
<keyword evidence="3" id="KW-0805">Transcription regulation</keyword>
<dbReference type="InterPro" id="IPR028002">
    <property type="entry name" value="Myb_DNA-bind_5"/>
</dbReference>
<comment type="subunit">
    <text evidence="1">Self-associates forming complexes of several hundred monomers.</text>
</comment>
<name>A0A9N9R598_9NEOP</name>
<evidence type="ECO:0000256" key="1">
    <source>
        <dbReference type="ARBA" id="ARBA00011764"/>
    </source>
</evidence>
<evidence type="ECO:0000256" key="4">
    <source>
        <dbReference type="ARBA" id="ARBA00023163"/>
    </source>
</evidence>
<feature type="domain" description="Myb/SANT-like DNA-binding" evidence="6">
    <location>
        <begin position="3"/>
        <end position="65"/>
    </location>
</feature>